<feature type="transmembrane region" description="Helical" evidence="1">
    <location>
        <begin position="126"/>
        <end position="146"/>
    </location>
</feature>
<dbReference type="RefSeq" id="WP_138851014.1">
    <property type="nucleotide sequence ID" value="NZ_CP040710.1"/>
</dbReference>
<organism evidence="2 3">
    <name type="scientific">Aggregatimonas sangjinii</name>
    <dbReference type="NCBI Taxonomy" id="2583587"/>
    <lineage>
        <taxon>Bacteria</taxon>
        <taxon>Pseudomonadati</taxon>
        <taxon>Bacteroidota</taxon>
        <taxon>Flavobacteriia</taxon>
        <taxon>Flavobacteriales</taxon>
        <taxon>Flavobacteriaceae</taxon>
        <taxon>Aggregatimonas</taxon>
    </lineage>
</organism>
<accession>A0A5B7SNN2</accession>
<proteinExistence type="predicted"/>
<keyword evidence="1" id="KW-1133">Transmembrane helix</keyword>
<dbReference type="AlphaFoldDB" id="A0A5B7SNN2"/>
<dbReference type="InterPro" id="IPR036927">
    <property type="entry name" value="Cyt_c_oxase-like_su1_sf"/>
</dbReference>
<dbReference type="Proteomes" id="UP000310017">
    <property type="component" value="Chromosome"/>
</dbReference>
<evidence type="ECO:0000313" key="3">
    <source>
        <dbReference type="Proteomes" id="UP000310017"/>
    </source>
</evidence>
<gene>
    <name evidence="2" type="ORF">FGM00_00425</name>
</gene>
<name>A0A5B7SNN2_9FLAO</name>
<evidence type="ECO:0000313" key="2">
    <source>
        <dbReference type="EMBL" id="QCW98659.1"/>
    </source>
</evidence>
<keyword evidence="3" id="KW-1185">Reference proteome</keyword>
<feature type="transmembrane region" description="Helical" evidence="1">
    <location>
        <begin position="53"/>
        <end position="73"/>
    </location>
</feature>
<feature type="transmembrane region" description="Helical" evidence="1">
    <location>
        <begin position="80"/>
        <end position="106"/>
    </location>
</feature>
<evidence type="ECO:0000256" key="1">
    <source>
        <dbReference type="SAM" id="Phobius"/>
    </source>
</evidence>
<feature type="transmembrane region" description="Helical" evidence="1">
    <location>
        <begin position="12"/>
        <end position="33"/>
    </location>
</feature>
<reference evidence="2 3" key="1">
    <citation type="submission" date="2019-05" db="EMBL/GenBank/DDBJ databases">
        <title>Genome sequencing of F202Z8.</title>
        <authorList>
            <person name="Kwon Y.M."/>
        </authorList>
    </citation>
    <scope>NUCLEOTIDE SEQUENCE [LARGE SCALE GENOMIC DNA]</scope>
    <source>
        <strain evidence="2 3">F202Z8</strain>
    </source>
</reference>
<dbReference type="KEGG" id="asag:FGM00_00425"/>
<dbReference type="EMBL" id="CP040710">
    <property type="protein sequence ID" value="QCW98659.1"/>
    <property type="molecule type" value="Genomic_DNA"/>
</dbReference>
<sequence>MVAGLLLREKPFVGLTVFSGLLFVLSYLRFFFFEGSTLDINIHDTYYVFSQHHLLNFTAIWIGLCAFGYWVLFKKGIRTIYGLTIAHLLFSILAIVGLIFDLGFISPDDTPNRDYQNTVYPKGMDFLVYILLFSIGQLLYFINITASTIRRERIR</sequence>
<protein>
    <submittedName>
        <fullName evidence="2">Uncharacterized protein</fullName>
    </submittedName>
</protein>
<keyword evidence="1" id="KW-0812">Transmembrane</keyword>
<dbReference type="Gene3D" id="1.20.210.10">
    <property type="entry name" value="Cytochrome c oxidase-like, subunit I domain"/>
    <property type="match status" value="1"/>
</dbReference>
<dbReference type="OrthoDB" id="1376924at2"/>
<keyword evidence="1" id="KW-0472">Membrane</keyword>
<dbReference type="SUPFAM" id="SSF81442">
    <property type="entry name" value="Cytochrome c oxidase subunit I-like"/>
    <property type="match status" value="1"/>
</dbReference>